<protein>
    <recommendedName>
        <fullName evidence="3">DoxX family protein</fullName>
    </recommendedName>
</protein>
<proteinExistence type="predicted"/>
<evidence type="ECO:0008006" key="3">
    <source>
        <dbReference type="Google" id="ProtNLM"/>
    </source>
</evidence>
<dbReference type="AlphaFoldDB" id="A0A343TJ40"/>
<dbReference type="KEGG" id="hdf:AArcSl_1483"/>
<accession>A0A343TJ40</accession>
<keyword evidence="2" id="KW-1185">Reference proteome</keyword>
<gene>
    <name evidence="1" type="ORF">AArcSl_1483</name>
</gene>
<dbReference type="RefSeq" id="WP_119817168.1">
    <property type="nucleotide sequence ID" value="NZ_CP025066.1"/>
</dbReference>
<dbReference type="Proteomes" id="UP000263012">
    <property type="component" value="Chromosome"/>
</dbReference>
<evidence type="ECO:0000313" key="1">
    <source>
        <dbReference type="EMBL" id="AUX09112.1"/>
    </source>
</evidence>
<dbReference type="EMBL" id="CP025066">
    <property type="protein sequence ID" value="AUX09112.1"/>
    <property type="molecule type" value="Genomic_DNA"/>
</dbReference>
<evidence type="ECO:0000313" key="2">
    <source>
        <dbReference type="Proteomes" id="UP000263012"/>
    </source>
</evidence>
<sequence length="127" mass="14266">MFRKLLGVLGLLWMLAPDRLAHATERWATETPGVPELRSWVVPAIRLEGAMYVLLAWRGGTPYAALKKVFGGVGLFALAYPEQFVGYGTRLAYRNPEECEWKPGVYTLARFVGLVSLLVAIDELRRE</sequence>
<name>A0A343TJ40_9EURY</name>
<dbReference type="OrthoDB" id="260081at2157"/>
<organism evidence="1 2">
    <name type="scientific">Halalkaliarchaeum desulfuricum</name>
    <dbReference type="NCBI Taxonomy" id="2055893"/>
    <lineage>
        <taxon>Archaea</taxon>
        <taxon>Methanobacteriati</taxon>
        <taxon>Methanobacteriota</taxon>
        <taxon>Stenosarchaea group</taxon>
        <taxon>Halobacteria</taxon>
        <taxon>Halobacteriales</taxon>
        <taxon>Haloferacaceae</taxon>
        <taxon>Halalkaliarchaeum</taxon>
    </lineage>
</organism>
<reference evidence="2" key="1">
    <citation type="submission" date="2017-11" db="EMBL/GenBank/DDBJ databases">
        <title>Phenotypic and genomic properties of facultatively anaerobic sulfur-reducing natronoarchaea from hypersaline soda lakes.</title>
        <authorList>
            <person name="Sorokin D.Y."/>
            <person name="Kublanov I.V."/>
            <person name="Roman P."/>
            <person name="Sinninghe Damste J.S."/>
            <person name="Golyshin P.N."/>
            <person name="Rojo D."/>
            <person name="Ciordia S."/>
            <person name="Mena M.D.C."/>
            <person name="Ferrer M."/>
            <person name="Messina E."/>
            <person name="Smedile F."/>
            <person name="La Spada G."/>
            <person name="La Cono V."/>
            <person name="Yakimov M.M."/>
        </authorList>
    </citation>
    <scope>NUCLEOTIDE SEQUENCE [LARGE SCALE GENOMIC DNA]</scope>
    <source>
        <strain evidence="2">AArc-Sl</strain>
    </source>
</reference>
<dbReference type="GeneID" id="37877836"/>